<dbReference type="AlphaFoldDB" id="A0A3G6TC30"/>
<dbReference type="GeneID" id="99063714"/>
<reference evidence="2" key="1">
    <citation type="submission" date="2018-11" db="EMBL/GenBank/DDBJ databases">
        <title>Proposal to divide the Flavobacteriaceae and reorganize its genera based on Amino Acid Identity values calculated from whole genome sequences.</title>
        <authorList>
            <person name="Nicholson A.C."/>
            <person name="Gulvik C.A."/>
            <person name="Whitney A.M."/>
            <person name="Humrighouse B.W."/>
            <person name="Bell M."/>
            <person name="Holmes B."/>
            <person name="Steigerwalt A.G."/>
            <person name="Villarma A."/>
            <person name="Sheth M."/>
            <person name="Batra D."/>
            <person name="Pryor J."/>
            <person name="Bernardet J.-F."/>
            <person name="Hugo C."/>
            <person name="Kampfer P."/>
            <person name="Newman J."/>
            <person name="McQuiston J.R."/>
        </authorList>
    </citation>
    <scope>NUCLEOTIDE SEQUENCE [LARGE SCALE GENOMIC DNA]</scope>
    <source>
        <strain evidence="2">G0229</strain>
    </source>
</reference>
<proteinExistence type="predicted"/>
<dbReference type="RefSeq" id="WP_123868747.1">
    <property type="nucleotide sequence ID" value="NZ_CP033932.1"/>
</dbReference>
<evidence type="ECO:0000313" key="2">
    <source>
        <dbReference type="Proteomes" id="UP000271193"/>
    </source>
</evidence>
<evidence type="ECO:0000313" key="1">
    <source>
        <dbReference type="EMBL" id="AZB23610.1"/>
    </source>
</evidence>
<dbReference type="KEGG" id="cben:EG339_02720"/>
<accession>A0A3G6TC30</accession>
<gene>
    <name evidence="1" type="ORF">EG339_02720</name>
</gene>
<dbReference type="Proteomes" id="UP000271193">
    <property type="component" value="Chromosome"/>
</dbReference>
<dbReference type="EMBL" id="CP033932">
    <property type="protein sequence ID" value="AZB23610.1"/>
    <property type="molecule type" value="Genomic_DNA"/>
</dbReference>
<name>A0A3G6TC30_9FLAO</name>
<keyword evidence="2" id="KW-1185">Reference proteome</keyword>
<organism evidence="1 2">
    <name type="scientific">Chryseobacterium bernardetii</name>
    <dbReference type="NCBI Taxonomy" id="1241978"/>
    <lineage>
        <taxon>Bacteria</taxon>
        <taxon>Pseudomonadati</taxon>
        <taxon>Bacteroidota</taxon>
        <taxon>Flavobacteriia</taxon>
        <taxon>Flavobacteriales</taxon>
        <taxon>Weeksellaceae</taxon>
        <taxon>Chryseobacterium group</taxon>
        <taxon>Chryseobacterium</taxon>
    </lineage>
</organism>
<sequence>MNKDEIIDRLKYLNDNIDVMSQSPSSSNDLSKGQVTLYLYSYSEKEREDLFKIIDEFDHNLQVSKNNSYKQEKALLEKKLKRIL</sequence>
<protein>
    <submittedName>
        <fullName evidence="1">Uncharacterized protein</fullName>
    </submittedName>
</protein>